<organism evidence="2 3">
    <name type="scientific">Streptodolium elevatio</name>
    <dbReference type="NCBI Taxonomy" id="3157996"/>
    <lineage>
        <taxon>Bacteria</taxon>
        <taxon>Bacillati</taxon>
        <taxon>Actinomycetota</taxon>
        <taxon>Actinomycetes</taxon>
        <taxon>Kitasatosporales</taxon>
        <taxon>Streptomycetaceae</taxon>
        <taxon>Streptodolium</taxon>
    </lineage>
</organism>
<evidence type="ECO:0000256" key="1">
    <source>
        <dbReference type="SAM" id="MobiDB-lite"/>
    </source>
</evidence>
<dbReference type="EMBL" id="JBEZFP010000005">
    <property type="protein sequence ID" value="MEU8132466.1"/>
    <property type="molecule type" value="Genomic_DNA"/>
</dbReference>
<comment type="caution">
    <text evidence="2">The sequence shown here is derived from an EMBL/GenBank/DDBJ whole genome shotgun (WGS) entry which is preliminary data.</text>
</comment>
<name>A0ABV3D9Q8_9ACTN</name>
<dbReference type="Proteomes" id="UP001551482">
    <property type="component" value="Unassembled WGS sequence"/>
</dbReference>
<evidence type="ECO:0000313" key="2">
    <source>
        <dbReference type="EMBL" id="MEU8132466.1"/>
    </source>
</evidence>
<feature type="region of interest" description="Disordered" evidence="1">
    <location>
        <begin position="1"/>
        <end position="51"/>
    </location>
</feature>
<evidence type="ECO:0000313" key="3">
    <source>
        <dbReference type="Proteomes" id="UP001551482"/>
    </source>
</evidence>
<sequence>MSSPYADDPDPWGQGLYARPRDPTRAARAGPPVPGPPPPASARPERRDDVEGPRHFRSVEEFVNAYLAAIVARRLGQGTSLWCPEWWRHTEAVVRFTALWRAFESLALEPEEGISTWWIHHADPHLRALMDPDFGPFALCDPYDGHASRPLDVLPVRGAPRGVWANPLFRVALAPDGGETTS</sequence>
<feature type="compositionally biased region" description="Pro residues" evidence="1">
    <location>
        <begin position="31"/>
        <end position="41"/>
    </location>
</feature>
<proteinExistence type="predicted"/>
<accession>A0ABV3D9Q8</accession>
<keyword evidence="3" id="KW-1185">Reference proteome</keyword>
<protein>
    <submittedName>
        <fullName evidence="2">DUF4913 domain-containing protein</fullName>
    </submittedName>
</protein>
<reference evidence="2 3" key="1">
    <citation type="submission" date="2024-06" db="EMBL/GenBank/DDBJ databases">
        <title>The Natural Products Discovery Center: Release of the First 8490 Sequenced Strains for Exploring Actinobacteria Biosynthetic Diversity.</title>
        <authorList>
            <person name="Kalkreuter E."/>
            <person name="Kautsar S.A."/>
            <person name="Yang D."/>
            <person name="Bader C.D."/>
            <person name="Teijaro C.N."/>
            <person name="Fluegel L."/>
            <person name="Davis C.M."/>
            <person name="Simpson J.R."/>
            <person name="Lauterbach L."/>
            <person name="Steele A.D."/>
            <person name="Gui C."/>
            <person name="Meng S."/>
            <person name="Li G."/>
            <person name="Viehrig K."/>
            <person name="Ye F."/>
            <person name="Su P."/>
            <person name="Kiefer A.F."/>
            <person name="Nichols A."/>
            <person name="Cepeda A.J."/>
            <person name="Yan W."/>
            <person name="Fan B."/>
            <person name="Jiang Y."/>
            <person name="Adhikari A."/>
            <person name="Zheng C.-J."/>
            <person name="Schuster L."/>
            <person name="Cowan T.M."/>
            <person name="Smanski M.J."/>
            <person name="Chevrette M.G."/>
            <person name="De Carvalho L.P.S."/>
            <person name="Shen B."/>
        </authorList>
    </citation>
    <scope>NUCLEOTIDE SEQUENCE [LARGE SCALE GENOMIC DNA]</scope>
    <source>
        <strain evidence="2 3">NPDC048946</strain>
    </source>
</reference>
<gene>
    <name evidence="2" type="ORF">AB0C36_03070</name>
</gene>
<dbReference type="Pfam" id="PF16259">
    <property type="entry name" value="DUF4913"/>
    <property type="match status" value="1"/>
</dbReference>
<dbReference type="RefSeq" id="WP_358348336.1">
    <property type="nucleotide sequence ID" value="NZ_JBEZFP010000005.1"/>
</dbReference>
<dbReference type="InterPro" id="IPR032584">
    <property type="entry name" value="DUF4913"/>
</dbReference>